<protein>
    <submittedName>
        <fullName evidence="2">Uncharacterized protein</fullName>
    </submittedName>
</protein>
<feature type="compositionally biased region" description="Basic and acidic residues" evidence="1">
    <location>
        <begin position="12"/>
        <end position="25"/>
    </location>
</feature>
<dbReference type="EMBL" id="CAUYUJ010014230">
    <property type="protein sequence ID" value="CAK0838530.1"/>
    <property type="molecule type" value="Genomic_DNA"/>
</dbReference>
<comment type="caution">
    <text evidence="2">The sequence shown here is derived from an EMBL/GenBank/DDBJ whole genome shotgun (WGS) entry which is preliminary data.</text>
</comment>
<reference evidence="2" key="1">
    <citation type="submission" date="2023-10" db="EMBL/GenBank/DDBJ databases">
        <authorList>
            <person name="Chen Y."/>
            <person name="Shah S."/>
            <person name="Dougan E. K."/>
            <person name="Thang M."/>
            <person name="Chan C."/>
        </authorList>
    </citation>
    <scope>NUCLEOTIDE SEQUENCE [LARGE SCALE GENOMIC DNA]</scope>
</reference>
<organism evidence="2 3">
    <name type="scientific">Prorocentrum cordatum</name>
    <dbReference type="NCBI Taxonomy" id="2364126"/>
    <lineage>
        <taxon>Eukaryota</taxon>
        <taxon>Sar</taxon>
        <taxon>Alveolata</taxon>
        <taxon>Dinophyceae</taxon>
        <taxon>Prorocentrales</taxon>
        <taxon>Prorocentraceae</taxon>
        <taxon>Prorocentrum</taxon>
    </lineage>
</organism>
<dbReference type="Proteomes" id="UP001189429">
    <property type="component" value="Unassembled WGS sequence"/>
</dbReference>
<evidence type="ECO:0000313" key="3">
    <source>
        <dbReference type="Proteomes" id="UP001189429"/>
    </source>
</evidence>
<name>A0ABN9T0Z5_9DINO</name>
<evidence type="ECO:0000256" key="1">
    <source>
        <dbReference type="SAM" id="MobiDB-lite"/>
    </source>
</evidence>
<evidence type="ECO:0000313" key="2">
    <source>
        <dbReference type="EMBL" id="CAK0838530.1"/>
    </source>
</evidence>
<proteinExistence type="predicted"/>
<feature type="region of interest" description="Disordered" evidence="1">
    <location>
        <begin position="1"/>
        <end position="38"/>
    </location>
</feature>
<accession>A0ABN9T0Z5</accession>
<sequence length="182" mass="19339">MAAGVSSNLAGKVDRDDDRDRDSSKQRSSSSSSSDTGYQIKVAERLVLKRRKRYKKCVGSEEETVRTKDKIIANAIAPQLSSAIAANAVQAGAPVAAGTGTIVPAVAATPAPQHPFQRVPPSVVTSATTLTAAQRAYTVAECSHAFKLESGTMEELKEKVNEKWSKVKVPKGMGRKIKDAGQ</sequence>
<feature type="non-terminal residue" evidence="2">
    <location>
        <position position="182"/>
    </location>
</feature>
<keyword evidence="3" id="KW-1185">Reference proteome</keyword>
<gene>
    <name evidence="2" type="ORF">PCOR1329_LOCUS34463</name>
</gene>
<feature type="compositionally biased region" description="Low complexity" evidence="1">
    <location>
        <begin position="26"/>
        <end position="35"/>
    </location>
</feature>